<dbReference type="EMBL" id="VMNH01000007">
    <property type="protein sequence ID" value="TVO75888.1"/>
    <property type="molecule type" value="Genomic_DNA"/>
</dbReference>
<name>A0A558DRT1_9GAMM</name>
<keyword evidence="2" id="KW-1185">Reference proteome</keyword>
<dbReference type="Proteomes" id="UP000316649">
    <property type="component" value="Unassembled WGS sequence"/>
</dbReference>
<comment type="caution">
    <text evidence="1">The sequence shown here is derived from an EMBL/GenBank/DDBJ whole genome shotgun (WGS) entry which is preliminary data.</text>
</comment>
<evidence type="ECO:0000313" key="1">
    <source>
        <dbReference type="EMBL" id="TVO75888.1"/>
    </source>
</evidence>
<dbReference type="RefSeq" id="WP_144358468.1">
    <property type="nucleotide sequence ID" value="NZ_VMNH01000007.1"/>
</dbReference>
<gene>
    <name evidence="1" type="ORF">FHP88_07770</name>
</gene>
<accession>A0A558DRT1</accession>
<evidence type="ECO:0000313" key="2">
    <source>
        <dbReference type="Proteomes" id="UP000316649"/>
    </source>
</evidence>
<dbReference type="AlphaFoldDB" id="A0A558DRT1"/>
<sequence>MKLEMKTINGKPTILYNGKTAEERLRERPEYKGLSPEEFKAKVREETKAMVEQVFREQAGQRVDH</sequence>
<protein>
    <submittedName>
        <fullName evidence="1">Uncharacterized protein</fullName>
    </submittedName>
</protein>
<proteinExistence type="predicted"/>
<reference evidence="1 2" key="1">
    <citation type="submission" date="2019-07" db="EMBL/GenBank/DDBJ databases">
        <title>The pathways for chlorine oxyanion respiration interact through the shared metabolite chlorate.</title>
        <authorList>
            <person name="Barnum T.P."/>
            <person name="Cheng Y."/>
            <person name="Hill K.A."/>
            <person name="Lucas L.N."/>
            <person name="Carlson H.K."/>
            <person name="Coates J.D."/>
        </authorList>
    </citation>
    <scope>NUCLEOTIDE SEQUENCE [LARGE SCALE GENOMIC DNA]</scope>
    <source>
        <strain evidence="1 2">BK-1</strain>
    </source>
</reference>
<organism evidence="1 2">
    <name type="scientific">Sedimenticola selenatireducens</name>
    <dbReference type="NCBI Taxonomy" id="191960"/>
    <lineage>
        <taxon>Bacteria</taxon>
        <taxon>Pseudomonadati</taxon>
        <taxon>Pseudomonadota</taxon>
        <taxon>Gammaproteobacteria</taxon>
        <taxon>Chromatiales</taxon>
        <taxon>Sedimenticolaceae</taxon>
        <taxon>Sedimenticola</taxon>
    </lineage>
</organism>